<dbReference type="HOGENOM" id="CLU_053324_0_0_6"/>
<keyword evidence="2" id="KW-1185">Reference proteome</keyword>
<protein>
    <recommendedName>
        <fullName evidence="3">DUF1853 domain-containing protein</fullName>
    </recommendedName>
</protein>
<dbReference type="EMBL" id="CP000155">
    <property type="protein sequence ID" value="ABC31294.1"/>
    <property type="molecule type" value="Genomic_DNA"/>
</dbReference>
<evidence type="ECO:0000313" key="1">
    <source>
        <dbReference type="EMBL" id="ABC31294.1"/>
    </source>
</evidence>
<name>Q2SDI0_HAHCH</name>
<dbReference type="AlphaFoldDB" id="Q2SDI0"/>
<dbReference type="Pfam" id="PF08907">
    <property type="entry name" value="DUF1853"/>
    <property type="match status" value="1"/>
</dbReference>
<evidence type="ECO:0000313" key="2">
    <source>
        <dbReference type="Proteomes" id="UP000000238"/>
    </source>
</evidence>
<sequence>MKRTQQQLLKDLQWTCNSPVLAAIPDMAPTQFDRQAPIALNDADRTLTMDLLNMEKVLKSRFLGPYFESLWRFGIDRLSAWRVIAHGLQVKDRKKTYGEFDFILQDPEGNYVHQEVAIKYYLGLSTPSAKGGDAHWFGPNYLDRLDLKLDKLLNSQILLSETPEARQALAHLGINEVVRQIVMKGYLFYPLIDPDSVEPSFLAAPDHLRGGWLPVSALPQLKEIATNWILTPKSHWLSPLSIHPDDQAPIMSWEKLYRELNSTEGDGRPQMLIALAESPAGGWLETARYFVVSDDWAESARASLNQ</sequence>
<dbReference type="KEGG" id="hch:HCH_04593"/>
<accession>Q2SDI0</accession>
<proteinExistence type="predicted"/>
<dbReference type="Proteomes" id="UP000000238">
    <property type="component" value="Chromosome"/>
</dbReference>
<dbReference type="InterPro" id="IPR015003">
    <property type="entry name" value="DUF1853"/>
</dbReference>
<evidence type="ECO:0008006" key="3">
    <source>
        <dbReference type="Google" id="ProtNLM"/>
    </source>
</evidence>
<dbReference type="STRING" id="349521.HCH_04593"/>
<dbReference type="OrthoDB" id="378654at2"/>
<organism evidence="1 2">
    <name type="scientific">Hahella chejuensis (strain KCTC 2396)</name>
    <dbReference type="NCBI Taxonomy" id="349521"/>
    <lineage>
        <taxon>Bacteria</taxon>
        <taxon>Pseudomonadati</taxon>
        <taxon>Pseudomonadota</taxon>
        <taxon>Gammaproteobacteria</taxon>
        <taxon>Oceanospirillales</taxon>
        <taxon>Hahellaceae</taxon>
        <taxon>Hahella</taxon>
    </lineage>
</organism>
<dbReference type="eggNOG" id="COG3782">
    <property type="taxonomic scope" value="Bacteria"/>
</dbReference>
<reference evidence="1 2" key="1">
    <citation type="journal article" date="2005" name="Nucleic Acids Res.">
        <title>Genomic blueprint of Hahella chejuensis, a marine microbe producing an algicidal agent.</title>
        <authorList>
            <person name="Jeong H."/>
            <person name="Yim J.H."/>
            <person name="Lee C."/>
            <person name="Choi S.-H."/>
            <person name="Park Y.K."/>
            <person name="Yoon S.H."/>
            <person name="Hur C.-G."/>
            <person name="Kang H.-Y."/>
            <person name="Kim D."/>
            <person name="Lee H.H."/>
            <person name="Park K.H."/>
            <person name="Park S.-H."/>
            <person name="Park H.-S."/>
            <person name="Lee H.K."/>
            <person name="Oh T.K."/>
            <person name="Kim J.F."/>
        </authorList>
    </citation>
    <scope>NUCLEOTIDE SEQUENCE [LARGE SCALE GENOMIC DNA]</scope>
    <source>
        <strain evidence="1 2">KCTC 2396</strain>
    </source>
</reference>
<dbReference type="RefSeq" id="WP_011398359.1">
    <property type="nucleotide sequence ID" value="NC_007645.1"/>
</dbReference>
<gene>
    <name evidence="1" type="ordered locus">HCH_04593</name>
</gene>